<comment type="caution">
    <text evidence="1">The sequence shown here is derived from an EMBL/GenBank/DDBJ whole genome shotgun (WGS) entry which is preliminary data.</text>
</comment>
<gene>
    <name evidence="1" type="ORF">LCGC14_2096200</name>
</gene>
<sequence length="199" mass="22869">MSDLSHQQVEDAASVWLSKPFSSLVVQELSTESWGWRGRPKFILDVVGVTPNAQKIKIVECKTSRSDFKSGFEKLEIYQTFCHHLFVAAPTGMIQPEELPEGVGLLSVSQRGAARLKRWARPNQVDPAKYSLILERVLQKIIVRRSQSPWGIKRVGTEDKHWPGDGCEKHPTEIQGHLKHQDHLYQLAWREWLEEVEQH</sequence>
<dbReference type="Pfam" id="PF06319">
    <property type="entry name" value="MmcB-like"/>
    <property type="match status" value="1"/>
</dbReference>
<accession>A0A0F9EBI4</accession>
<reference evidence="1" key="1">
    <citation type="journal article" date="2015" name="Nature">
        <title>Complex archaea that bridge the gap between prokaryotes and eukaryotes.</title>
        <authorList>
            <person name="Spang A."/>
            <person name="Saw J.H."/>
            <person name="Jorgensen S.L."/>
            <person name="Zaremba-Niedzwiedzka K."/>
            <person name="Martijn J."/>
            <person name="Lind A.E."/>
            <person name="van Eijk R."/>
            <person name="Schleper C."/>
            <person name="Guy L."/>
            <person name="Ettema T.J."/>
        </authorList>
    </citation>
    <scope>NUCLEOTIDE SEQUENCE</scope>
</reference>
<organism evidence="1">
    <name type="scientific">marine sediment metagenome</name>
    <dbReference type="NCBI Taxonomy" id="412755"/>
    <lineage>
        <taxon>unclassified sequences</taxon>
        <taxon>metagenomes</taxon>
        <taxon>ecological metagenomes</taxon>
    </lineage>
</organism>
<dbReference type="InterPro" id="IPR009394">
    <property type="entry name" value="MmcB-like"/>
</dbReference>
<protein>
    <submittedName>
        <fullName evidence="1">Uncharacterized protein</fullName>
    </submittedName>
</protein>
<proteinExistence type="predicted"/>
<evidence type="ECO:0000313" key="1">
    <source>
        <dbReference type="EMBL" id="KKL71309.1"/>
    </source>
</evidence>
<dbReference type="EMBL" id="LAZR01025633">
    <property type="protein sequence ID" value="KKL71309.1"/>
    <property type="molecule type" value="Genomic_DNA"/>
</dbReference>
<name>A0A0F9EBI4_9ZZZZ</name>
<dbReference type="AlphaFoldDB" id="A0A0F9EBI4"/>